<dbReference type="KEGG" id="haad:MW046_19280"/>
<feature type="region of interest" description="Disordered" evidence="1">
    <location>
        <begin position="86"/>
        <end position="115"/>
    </location>
</feature>
<dbReference type="AlphaFoldDB" id="A0A8U0A7X6"/>
<protein>
    <recommendedName>
        <fullName evidence="4">DUF3006 domain-containing protein</fullName>
    </recommendedName>
</protein>
<keyword evidence="2" id="KW-0614">Plasmid</keyword>
<gene>
    <name evidence="2" type="ORF">MW046_19280</name>
</gene>
<evidence type="ECO:0008006" key="4">
    <source>
        <dbReference type="Google" id="ProtNLM"/>
    </source>
</evidence>
<sequence length="115" mass="13518">MFDDGFYRWDRDPADGEYELQFDRFESTDDYHDHAIFIIVDTETDEDIGDIMLPTTDVPDLDSNDQATTMIYHGRVEDGEVVDMKHDQELSKKRHKQAQEEFDQLFSDTDDETDS</sequence>
<reference evidence="2" key="1">
    <citation type="submission" date="2022-04" db="EMBL/GenBank/DDBJ databases">
        <title>Halocatena sp. nov., isolated from a salt lake.</title>
        <authorList>
            <person name="Cui H.-L."/>
        </authorList>
    </citation>
    <scope>NUCLEOTIDE SEQUENCE</scope>
    <source>
        <strain evidence="2">AD-1</strain>
        <plasmid evidence="2">unnamed4</plasmid>
    </source>
</reference>
<proteinExistence type="predicted"/>
<evidence type="ECO:0000313" key="3">
    <source>
        <dbReference type="Proteomes" id="UP000831768"/>
    </source>
</evidence>
<dbReference type="GeneID" id="71930237"/>
<geneLocation type="plasmid" evidence="2 3">
    <name>unnamed4</name>
</geneLocation>
<evidence type="ECO:0000256" key="1">
    <source>
        <dbReference type="SAM" id="MobiDB-lite"/>
    </source>
</evidence>
<feature type="compositionally biased region" description="Acidic residues" evidence="1">
    <location>
        <begin position="100"/>
        <end position="115"/>
    </location>
</feature>
<evidence type="ECO:0000313" key="2">
    <source>
        <dbReference type="EMBL" id="UPM45290.1"/>
    </source>
</evidence>
<organism evidence="2 3">
    <name type="scientific">Halocatena salina</name>
    <dbReference type="NCBI Taxonomy" id="2934340"/>
    <lineage>
        <taxon>Archaea</taxon>
        <taxon>Methanobacteriati</taxon>
        <taxon>Methanobacteriota</taxon>
        <taxon>Stenosarchaea group</taxon>
        <taxon>Halobacteria</taxon>
        <taxon>Halobacteriales</taxon>
        <taxon>Natronomonadaceae</taxon>
        <taxon>Halocatena</taxon>
    </lineage>
</organism>
<name>A0A8U0A7X6_9EURY</name>
<keyword evidence="3" id="KW-1185">Reference proteome</keyword>
<dbReference type="RefSeq" id="WP_247995942.1">
    <property type="nucleotide sequence ID" value="NZ_CP096023.1"/>
</dbReference>
<dbReference type="EMBL" id="CP096023">
    <property type="protein sequence ID" value="UPM45290.1"/>
    <property type="molecule type" value="Genomic_DNA"/>
</dbReference>
<dbReference type="Proteomes" id="UP000831768">
    <property type="component" value="Plasmid unnamed4"/>
</dbReference>
<accession>A0A8U0A7X6</accession>